<dbReference type="AlphaFoldDB" id="A0A6V8L092"/>
<evidence type="ECO:0000256" key="1">
    <source>
        <dbReference type="SAM" id="MobiDB-lite"/>
    </source>
</evidence>
<dbReference type="PANTHER" id="PTHR39338:SF6">
    <property type="entry name" value="BLL5662 PROTEIN"/>
    <property type="match status" value="1"/>
</dbReference>
<keyword evidence="3" id="KW-1185">Reference proteome</keyword>
<comment type="caution">
    <text evidence="2">The sequence shown here is derived from an EMBL/GenBank/DDBJ whole genome shotgun (WGS) entry which is preliminary data.</text>
</comment>
<dbReference type="InterPro" id="IPR008912">
    <property type="entry name" value="Uncharacterised_CoxE"/>
</dbReference>
<proteinExistence type="predicted"/>
<dbReference type="Pfam" id="PF05762">
    <property type="entry name" value="VWA_CoxE"/>
    <property type="match status" value="1"/>
</dbReference>
<dbReference type="PANTHER" id="PTHR39338">
    <property type="entry name" value="BLL5662 PROTEIN-RELATED"/>
    <property type="match status" value="1"/>
</dbReference>
<dbReference type="EMBL" id="BLPG01000001">
    <property type="protein sequence ID" value="GFJ88171.1"/>
    <property type="molecule type" value="Genomic_DNA"/>
</dbReference>
<protein>
    <recommendedName>
        <fullName evidence="4">VWA domain-containing protein</fullName>
    </recommendedName>
</protein>
<feature type="region of interest" description="Disordered" evidence="1">
    <location>
        <begin position="246"/>
        <end position="271"/>
    </location>
</feature>
<gene>
    <name evidence="2" type="ORF">Prum_018130</name>
</gene>
<dbReference type="Proteomes" id="UP000482960">
    <property type="component" value="Unassembled WGS sequence"/>
</dbReference>
<evidence type="ECO:0000313" key="2">
    <source>
        <dbReference type="EMBL" id="GFJ88171.1"/>
    </source>
</evidence>
<accession>A0A6V8L092</accession>
<dbReference type="RefSeq" id="WP_281368869.1">
    <property type="nucleotide sequence ID" value="NZ_BLPG01000001.1"/>
</dbReference>
<organism evidence="2 3">
    <name type="scientific">Phytohabitans rumicis</name>
    <dbReference type="NCBI Taxonomy" id="1076125"/>
    <lineage>
        <taxon>Bacteria</taxon>
        <taxon>Bacillati</taxon>
        <taxon>Actinomycetota</taxon>
        <taxon>Actinomycetes</taxon>
        <taxon>Micromonosporales</taxon>
        <taxon>Micromonosporaceae</taxon>
    </lineage>
</organism>
<reference evidence="2 3" key="2">
    <citation type="submission" date="2020-03" db="EMBL/GenBank/DDBJ databases">
        <authorList>
            <person name="Ichikawa N."/>
            <person name="Kimura A."/>
            <person name="Kitahashi Y."/>
            <person name="Uohara A."/>
        </authorList>
    </citation>
    <scope>NUCLEOTIDE SEQUENCE [LARGE SCALE GENOMIC DNA]</scope>
    <source>
        <strain evidence="2 3">NBRC 108638</strain>
    </source>
</reference>
<name>A0A6V8L092_9ACTN</name>
<evidence type="ECO:0008006" key="4">
    <source>
        <dbReference type="Google" id="ProtNLM"/>
    </source>
</evidence>
<sequence length="271" mass="29533">MADYLTGVLVGFARTLRNAGVQAIGERVEAMIAAVDALDVTRPEDAYWAGRLTLCGEPDDLPIYDAAFAAYFGGRMPVRPPAPVPARRRAAALFAQRSEGGEAGADPQKDLNVAASAAEVLRRRDVAALSAAERDEVRRLVALLAPSTAVRPGRRWRPARGGGVDPPRTVRRMLRHLGEPTRLARRDHRPKPRRLVLLLDVSGSMAPYADALLRFGHAAVRRRPTLTEAFTLGTRLTRVTRALRHRDPDGAIRGPARPSRTGTAAPGWRSR</sequence>
<evidence type="ECO:0000313" key="3">
    <source>
        <dbReference type="Proteomes" id="UP000482960"/>
    </source>
</evidence>
<reference evidence="2 3" key="1">
    <citation type="submission" date="2020-03" db="EMBL/GenBank/DDBJ databases">
        <title>Whole genome shotgun sequence of Phytohabitans rumicis NBRC 108638.</title>
        <authorList>
            <person name="Komaki H."/>
            <person name="Tamura T."/>
        </authorList>
    </citation>
    <scope>NUCLEOTIDE SEQUENCE [LARGE SCALE GENOMIC DNA]</scope>
    <source>
        <strain evidence="2 3">NBRC 108638</strain>
    </source>
</reference>